<dbReference type="InterPro" id="IPR029058">
    <property type="entry name" value="AB_hydrolase_fold"/>
</dbReference>
<dbReference type="AlphaFoldDB" id="K2Q5F1"/>
<dbReference type="GO" id="GO:0004252">
    <property type="term" value="F:serine-type endopeptidase activity"/>
    <property type="evidence" value="ECO:0007669"/>
    <property type="project" value="InterPro"/>
</dbReference>
<keyword evidence="1" id="KW-0378">Hydrolase</keyword>
<feature type="chain" id="PRO_5003866809" description="Xaa-Pro dipeptidyl-peptidase-like domain-containing protein" evidence="2">
    <location>
        <begin position="20"/>
        <end position="465"/>
    </location>
</feature>
<evidence type="ECO:0000256" key="2">
    <source>
        <dbReference type="SAM" id="SignalP"/>
    </source>
</evidence>
<dbReference type="Proteomes" id="UP000007364">
    <property type="component" value="Unassembled WGS sequence"/>
</dbReference>
<evidence type="ECO:0000259" key="3">
    <source>
        <dbReference type="Pfam" id="PF02129"/>
    </source>
</evidence>
<dbReference type="PANTHER" id="PTHR43265">
    <property type="entry name" value="ESTERASE ESTD"/>
    <property type="match status" value="1"/>
</dbReference>
<keyword evidence="5" id="KW-1185">Reference proteome</keyword>
<dbReference type="RefSeq" id="WP_008990662.1">
    <property type="nucleotide sequence ID" value="NZ_AMSG01000003.1"/>
</dbReference>
<dbReference type="InterPro" id="IPR002471">
    <property type="entry name" value="Pept_S9_AS"/>
</dbReference>
<keyword evidence="2" id="KW-0732">Signal</keyword>
<dbReference type="EMBL" id="AMSG01000003">
    <property type="protein sequence ID" value="EKF56066.1"/>
    <property type="molecule type" value="Genomic_DNA"/>
</dbReference>
<reference evidence="4 5" key="1">
    <citation type="journal article" date="2012" name="J. Bacteriol.">
        <title>Genome Sequence of Galbibacter marinum Type Strain ck-I2-15.</title>
        <authorList>
            <person name="Lai Q."/>
            <person name="Li C."/>
            <person name="Shao Z."/>
        </authorList>
    </citation>
    <scope>NUCLEOTIDE SEQUENCE [LARGE SCALE GENOMIC DNA]</scope>
    <source>
        <strain evidence="5">ck-I2-15</strain>
    </source>
</reference>
<name>K2Q5F1_9FLAO</name>
<dbReference type="eggNOG" id="COG1073">
    <property type="taxonomic scope" value="Bacteria"/>
</dbReference>
<dbReference type="PANTHER" id="PTHR43265:SF1">
    <property type="entry name" value="ESTERASE ESTD"/>
    <property type="match status" value="1"/>
</dbReference>
<evidence type="ECO:0000313" key="4">
    <source>
        <dbReference type="EMBL" id="EKF56066.1"/>
    </source>
</evidence>
<evidence type="ECO:0000313" key="5">
    <source>
        <dbReference type="Proteomes" id="UP000007364"/>
    </source>
</evidence>
<organism evidence="4 5">
    <name type="scientific">Galbibacter marinus</name>
    <dbReference type="NCBI Taxonomy" id="555500"/>
    <lineage>
        <taxon>Bacteria</taxon>
        <taxon>Pseudomonadati</taxon>
        <taxon>Bacteroidota</taxon>
        <taxon>Flavobacteriia</taxon>
        <taxon>Flavobacteriales</taxon>
        <taxon>Flavobacteriaceae</taxon>
        <taxon>Galbibacter</taxon>
    </lineage>
</organism>
<feature type="domain" description="Xaa-Pro dipeptidyl-peptidase-like" evidence="3">
    <location>
        <begin position="146"/>
        <end position="398"/>
    </location>
</feature>
<dbReference type="OrthoDB" id="9809549at2"/>
<sequence>MKKTFLLFLTTIFSLSSFAQEIVGQWNGALDIQGIQLRLIFKVTKSENGYSATMDSPDQGAKDIPVTQTVYENPKIKFVIANAGIEYSGILNHGQFVGTLKQAGMEFPLNLSRESIVKQTILRPQEPNKPFPYISKDVSFKNGNAGITLSGTLSLPKETGSFPAVVLISGSGPQNRNHELFGHKPFLIISDYLTKNGIAVLRFDDRGVGQSQGDFKSATTHDLANDVESAVSYLKTLKEIDQDKIGLIGHSEGGIIAPMVATRTTDVKFIVLLAGTGIPGDELLLLQQETIARSNGVSEDKIQRSLKMNSQIFKIIKESSDEQTLKRDLSSFMKEVLTEENTDQIPNGMSKEQFISTQVEQISSPWTKYFLKLDPTIALEKVKCPVLALNGEKDLQVSSGVNLKAISASVKKGGNMRVTTRSYPDLNHLFQRSETGLPTEYASISQTFSPKVLTDITNWILNQTN</sequence>
<dbReference type="Pfam" id="PF02129">
    <property type="entry name" value="Peptidase_S15"/>
    <property type="match status" value="1"/>
</dbReference>
<dbReference type="SUPFAM" id="SSF53474">
    <property type="entry name" value="alpha/beta-Hydrolases"/>
    <property type="match status" value="1"/>
</dbReference>
<protein>
    <recommendedName>
        <fullName evidence="3">Xaa-Pro dipeptidyl-peptidase-like domain-containing protein</fullName>
    </recommendedName>
</protein>
<dbReference type="STRING" id="555500.I215_03945"/>
<dbReference type="PROSITE" id="PS00708">
    <property type="entry name" value="PRO_ENDOPEP_SER"/>
    <property type="match status" value="1"/>
</dbReference>
<evidence type="ECO:0000256" key="1">
    <source>
        <dbReference type="ARBA" id="ARBA00022801"/>
    </source>
</evidence>
<dbReference type="Gene3D" id="3.40.50.1820">
    <property type="entry name" value="alpha/beta hydrolase"/>
    <property type="match status" value="1"/>
</dbReference>
<dbReference type="PATRIC" id="fig|555500.3.peg.818"/>
<proteinExistence type="predicted"/>
<gene>
    <name evidence="4" type="ORF">I215_03945</name>
</gene>
<dbReference type="GO" id="GO:0006508">
    <property type="term" value="P:proteolysis"/>
    <property type="evidence" value="ECO:0007669"/>
    <property type="project" value="InterPro"/>
</dbReference>
<comment type="caution">
    <text evidence="4">The sequence shown here is derived from an EMBL/GenBank/DDBJ whole genome shotgun (WGS) entry which is preliminary data.</text>
</comment>
<feature type="signal peptide" evidence="2">
    <location>
        <begin position="1"/>
        <end position="19"/>
    </location>
</feature>
<dbReference type="InterPro" id="IPR053145">
    <property type="entry name" value="AB_hydrolase_Est10"/>
</dbReference>
<accession>K2Q5F1</accession>
<dbReference type="GO" id="GO:0052689">
    <property type="term" value="F:carboxylic ester hydrolase activity"/>
    <property type="evidence" value="ECO:0007669"/>
    <property type="project" value="TreeGrafter"/>
</dbReference>
<dbReference type="InterPro" id="IPR000383">
    <property type="entry name" value="Xaa-Pro-like_dom"/>
</dbReference>